<protein>
    <submittedName>
        <fullName evidence="1">Cyclopropane-fatty-acyl-phospholipid synthase</fullName>
    </submittedName>
</protein>
<keyword evidence="2" id="KW-1185">Reference proteome</keyword>
<dbReference type="KEGG" id="crie:AK829_03625"/>
<dbReference type="PANTHER" id="PTHR43667">
    <property type="entry name" value="CYCLOPROPANE-FATTY-ACYL-PHOSPHOLIPID SYNTHASE"/>
    <property type="match status" value="1"/>
</dbReference>
<accession>A0A0K1RAF5</accession>
<proteinExistence type="predicted"/>
<dbReference type="PATRIC" id="fig|156976.3.peg.715"/>
<dbReference type="Pfam" id="PF02353">
    <property type="entry name" value="CMAS"/>
    <property type="match status" value="1"/>
</dbReference>
<organism evidence="1 2">
    <name type="scientific">Corynebacterium riegelii</name>
    <dbReference type="NCBI Taxonomy" id="156976"/>
    <lineage>
        <taxon>Bacteria</taxon>
        <taxon>Bacillati</taxon>
        <taxon>Actinomycetota</taxon>
        <taxon>Actinomycetes</taxon>
        <taxon>Mycobacteriales</taxon>
        <taxon>Corynebacteriaceae</taxon>
        <taxon>Corynebacterium</taxon>
    </lineage>
</organism>
<dbReference type="SUPFAM" id="SSF53335">
    <property type="entry name" value="S-adenosyl-L-methionine-dependent methyltransferases"/>
    <property type="match status" value="1"/>
</dbReference>
<dbReference type="Proteomes" id="UP000060016">
    <property type="component" value="Chromosome"/>
</dbReference>
<evidence type="ECO:0000313" key="1">
    <source>
        <dbReference type="EMBL" id="AKV58410.1"/>
    </source>
</evidence>
<reference evidence="1 2" key="1">
    <citation type="submission" date="2015-08" db="EMBL/GenBank/DDBJ databases">
        <authorList>
            <person name="Babu N.S."/>
            <person name="Beckwith C.J."/>
            <person name="Beseler K.G."/>
            <person name="Brison A."/>
            <person name="Carone J.V."/>
            <person name="Caskin T.P."/>
            <person name="Diamond M."/>
            <person name="Durham M.E."/>
            <person name="Foxe J.M."/>
            <person name="Go M."/>
            <person name="Henderson B.A."/>
            <person name="Jones I.B."/>
            <person name="McGettigan J.A."/>
            <person name="Micheletti S.J."/>
            <person name="Nasrallah M.E."/>
            <person name="Ortiz D."/>
            <person name="Piller C.R."/>
            <person name="Privatt S.R."/>
            <person name="Schneider S.L."/>
            <person name="Sharp S."/>
            <person name="Smith T.C."/>
            <person name="Stanton J.D."/>
            <person name="Ullery H.E."/>
            <person name="Wilson R.J."/>
            <person name="Serrano M.G."/>
            <person name="Buck G."/>
            <person name="Lee V."/>
            <person name="Wang Y."/>
            <person name="Carvalho R."/>
            <person name="Voegtly L."/>
            <person name="Shi R."/>
            <person name="Duckworth R."/>
            <person name="Johnson A."/>
            <person name="Loviza R."/>
            <person name="Walstead R."/>
            <person name="Shah Z."/>
            <person name="Kiflezghi M."/>
            <person name="Wade K."/>
            <person name="Ball S.L."/>
            <person name="Bradley K.W."/>
            <person name="Asai D.J."/>
            <person name="Bowman C.A."/>
            <person name="Russell D.A."/>
            <person name="Pope W.H."/>
            <person name="Jacobs-Sera D."/>
            <person name="Hendrix R.W."/>
            <person name="Hatfull G.F."/>
        </authorList>
    </citation>
    <scope>NUCLEOTIDE SEQUENCE [LARGE SCALE GENOMIC DNA]</scope>
    <source>
        <strain evidence="1 2">PUDD_83A45</strain>
    </source>
</reference>
<dbReference type="STRING" id="156976.AK829_03625"/>
<evidence type="ECO:0000313" key="2">
    <source>
        <dbReference type="Proteomes" id="UP000060016"/>
    </source>
</evidence>
<dbReference type="InterPro" id="IPR029063">
    <property type="entry name" value="SAM-dependent_MTases_sf"/>
</dbReference>
<sequence length="428" mass="45419">MTVNSAADHLVGVDASAWPGVAAPPHIRGAALRSKRAEAAFAKAASQAGLALDGDEPALVVAHADVFARIAASGWIGLAEGYLAGEWETADSDALVAVLRGLIAAKYCPKTPRISPSRAADELPADLISHFSGDGVSPFQGHFSTGVPTTQRELVKSFVRGAGRQHEPAKHFVDVTEFATPLDAGRGDLSDAQARSAAMLLDAVHAGTGIHLQIRPAAGSALAVAASRRGATVDCVANSDQAAAELREQLTFAGVADAVRVETLGEAAHGAYDAIVSVEHLETLPEKAKGEFLRLLDNSLVPSGMVCIQTVVCVERLPSAAVAALESLRAYIWPGLSFSTSHDIAKTTDRNTGLRIIAETRAPEHLAESLALQRRTFEGNLRDAAADGFDVVYRRLWIWQLALREALAREGMLSLTQLTMVRRRRRGR</sequence>
<name>A0A0K1RAF5_9CORY</name>
<dbReference type="InterPro" id="IPR050723">
    <property type="entry name" value="CFA/CMAS"/>
</dbReference>
<dbReference type="Gene3D" id="3.40.50.150">
    <property type="entry name" value="Vaccinia Virus protein VP39"/>
    <property type="match status" value="1"/>
</dbReference>
<dbReference type="EMBL" id="CP012342">
    <property type="protein sequence ID" value="AKV58410.1"/>
    <property type="molecule type" value="Genomic_DNA"/>
</dbReference>
<dbReference type="RefSeq" id="WP_052204348.1">
    <property type="nucleotide sequence ID" value="NZ_BAAAGW010000006.1"/>
</dbReference>
<dbReference type="PANTHER" id="PTHR43667:SF2">
    <property type="entry name" value="FATTY ACID C-METHYL TRANSFERASE"/>
    <property type="match status" value="1"/>
</dbReference>
<dbReference type="AlphaFoldDB" id="A0A0K1RAF5"/>
<gene>
    <name evidence="1" type="ORF">AK829_03625</name>
</gene>